<dbReference type="InterPro" id="IPR002888">
    <property type="entry name" value="2Fe-2S-bd"/>
</dbReference>
<dbReference type="InterPro" id="IPR051452">
    <property type="entry name" value="Diverse_Oxidoreductases"/>
</dbReference>
<dbReference type="Gene3D" id="1.10.150.120">
    <property type="entry name" value="[2Fe-2S]-binding domain"/>
    <property type="match status" value="1"/>
</dbReference>
<evidence type="ECO:0000256" key="4">
    <source>
        <dbReference type="ARBA" id="ARBA00023004"/>
    </source>
</evidence>
<dbReference type="Gene3D" id="3.10.20.30">
    <property type="match status" value="1"/>
</dbReference>
<dbReference type="CDD" id="cd00207">
    <property type="entry name" value="fer2"/>
    <property type="match status" value="1"/>
</dbReference>
<dbReference type="InterPro" id="IPR001041">
    <property type="entry name" value="2Fe-2S_ferredoxin-type"/>
</dbReference>
<keyword evidence="8" id="KW-1185">Reference proteome</keyword>
<dbReference type="RefSeq" id="WP_377282442.1">
    <property type="nucleotide sequence ID" value="NZ_JBHRSI010000007.1"/>
</dbReference>
<keyword evidence="4" id="KW-0408">Iron</keyword>
<dbReference type="InterPro" id="IPR036884">
    <property type="entry name" value="2Fe-2S-bd_dom_sf"/>
</dbReference>
<evidence type="ECO:0000256" key="3">
    <source>
        <dbReference type="ARBA" id="ARBA00023002"/>
    </source>
</evidence>
<dbReference type="Pfam" id="PF01799">
    <property type="entry name" value="Fer2_2"/>
    <property type="match status" value="1"/>
</dbReference>
<dbReference type="InterPro" id="IPR036010">
    <property type="entry name" value="2Fe-2S_ferredoxin-like_sf"/>
</dbReference>
<dbReference type="PANTHER" id="PTHR44379:SF6">
    <property type="entry name" value="BLR6046 PROTEIN"/>
    <property type="match status" value="1"/>
</dbReference>
<comment type="caution">
    <text evidence="7">The sequence shown here is derived from an EMBL/GenBank/DDBJ whole genome shotgun (WGS) entry which is preliminary data.</text>
</comment>
<reference evidence="8" key="1">
    <citation type="journal article" date="2019" name="Int. J. Syst. Evol. Microbiol.">
        <title>The Global Catalogue of Microorganisms (GCM) 10K type strain sequencing project: providing services to taxonomists for standard genome sequencing and annotation.</title>
        <authorList>
            <consortium name="The Broad Institute Genomics Platform"/>
            <consortium name="The Broad Institute Genome Sequencing Center for Infectious Disease"/>
            <person name="Wu L."/>
            <person name="Ma J."/>
        </authorList>
    </citation>
    <scope>NUCLEOTIDE SEQUENCE [LARGE SCALE GENOMIC DNA]</scope>
    <source>
        <strain evidence="8">DFY28</strain>
    </source>
</reference>
<dbReference type="InterPro" id="IPR006058">
    <property type="entry name" value="2Fe2S_fd_BS"/>
</dbReference>
<dbReference type="Pfam" id="PF00111">
    <property type="entry name" value="Fer2"/>
    <property type="match status" value="1"/>
</dbReference>
<evidence type="ECO:0000313" key="8">
    <source>
        <dbReference type="Proteomes" id="UP001597237"/>
    </source>
</evidence>
<dbReference type="InterPro" id="IPR012675">
    <property type="entry name" value="Beta-grasp_dom_sf"/>
</dbReference>
<dbReference type="PROSITE" id="PS51085">
    <property type="entry name" value="2FE2S_FER_2"/>
    <property type="match status" value="1"/>
</dbReference>
<organism evidence="7 8">
    <name type="scientific">Phenylobacterium terrae</name>
    <dbReference type="NCBI Taxonomy" id="2665495"/>
    <lineage>
        <taxon>Bacteria</taxon>
        <taxon>Pseudomonadati</taxon>
        <taxon>Pseudomonadota</taxon>
        <taxon>Alphaproteobacteria</taxon>
        <taxon>Caulobacterales</taxon>
        <taxon>Caulobacteraceae</taxon>
        <taxon>Phenylobacterium</taxon>
    </lineage>
</organism>
<feature type="domain" description="2Fe-2S ferredoxin-type" evidence="6">
    <location>
        <begin position="3"/>
        <end position="79"/>
    </location>
</feature>
<dbReference type="EMBL" id="JBHUEY010000001">
    <property type="protein sequence ID" value="MFD1783034.1"/>
    <property type="molecule type" value="Genomic_DNA"/>
</dbReference>
<dbReference type="PANTHER" id="PTHR44379">
    <property type="entry name" value="OXIDOREDUCTASE WITH IRON-SULFUR SUBUNIT"/>
    <property type="match status" value="1"/>
</dbReference>
<proteinExistence type="predicted"/>
<evidence type="ECO:0000256" key="5">
    <source>
        <dbReference type="ARBA" id="ARBA00023014"/>
    </source>
</evidence>
<evidence type="ECO:0000256" key="2">
    <source>
        <dbReference type="ARBA" id="ARBA00022723"/>
    </source>
</evidence>
<evidence type="ECO:0000256" key="1">
    <source>
        <dbReference type="ARBA" id="ARBA00022714"/>
    </source>
</evidence>
<gene>
    <name evidence="7" type="ORF">ACFSC0_06480</name>
</gene>
<keyword evidence="1" id="KW-0001">2Fe-2S</keyword>
<keyword evidence="3" id="KW-0560">Oxidoreductase</keyword>
<dbReference type="SUPFAM" id="SSF54292">
    <property type="entry name" value="2Fe-2S ferredoxin-like"/>
    <property type="match status" value="1"/>
</dbReference>
<keyword evidence="2" id="KW-0479">Metal-binding</keyword>
<accession>A0ABW4MZ78</accession>
<protein>
    <submittedName>
        <fullName evidence="7">(2Fe-2S)-binding protein</fullName>
    </submittedName>
</protein>
<evidence type="ECO:0000313" key="7">
    <source>
        <dbReference type="EMBL" id="MFD1783034.1"/>
    </source>
</evidence>
<keyword evidence="5" id="KW-0411">Iron-sulfur</keyword>
<dbReference type="SUPFAM" id="SSF47741">
    <property type="entry name" value="CO dehydrogenase ISP C-domain like"/>
    <property type="match status" value="1"/>
</dbReference>
<dbReference type="Proteomes" id="UP001597237">
    <property type="component" value="Unassembled WGS sequence"/>
</dbReference>
<evidence type="ECO:0000259" key="6">
    <source>
        <dbReference type="PROSITE" id="PS51085"/>
    </source>
</evidence>
<name>A0ABW4MZ78_9CAUL</name>
<sequence>MKRKIELILNGETRSVEAEETASLLDVLRSDLGVSGARYGCGLGQCGACAVLVDGKEEAACLLAVEAAEGKAVTTSEGLGSPERPHPLQAAFLELQAGQCGYCLSGILVGAKALLDRNPDPSRAEIAQALDWHLCRCGVHNRVMDAVALAARRMREGAAA</sequence>
<dbReference type="PROSITE" id="PS00197">
    <property type="entry name" value="2FE2S_FER_1"/>
    <property type="match status" value="1"/>
</dbReference>